<evidence type="ECO:0000259" key="6">
    <source>
        <dbReference type="Pfam" id="PF26049"/>
    </source>
</evidence>
<organism evidence="7 8">
    <name type="scientific">Nocardia albiluteola</name>
    <dbReference type="NCBI Taxonomy" id="2842303"/>
    <lineage>
        <taxon>Bacteria</taxon>
        <taxon>Bacillati</taxon>
        <taxon>Actinomycetota</taxon>
        <taxon>Actinomycetes</taxon>
        <taxon>Mycobacteriales</taxon>
        <taxon>Nocardiaceae</taxon>
        <taxon>Nocardia</taxon>
    </lineage>
</organism>
<keyword evidence="4" id="KW-0808">Transferase</keyword>
<keyword evidence="1" id="KW-0963">Cytoplasm</keyword>
<dbReference type="PANTHER" id="PTHR47816">
    <property type="entry name" value="RIBOSOMAL RNA SMALL SUBUNIT METHYLTRANSFERASE C"/>
    <property type="match status" value="1"/>
</dbReference>
<reference evidence="7 8" key="1">
    <citation type="submission" date="2021-06" db="EMBL/GenBank/DDBJ databases">
        <title>Actinomycetes sequencing.</title>
        <authorList>
            <person name="Shan Q."/>
        </authorList>
    </citation>
    <scope>NUCLEOTIDE SEQUENCE [LARGE SCALE GENOMIC DNA]</scope>
    <source>
        <strain evidence="7 8">NEAU-G5</strain>
    </source>
</reference>
<dbReference type="SUPFAM" id="SSF53335">
    <property type="entry name" value="S-adenosyl-L-methionine-dependent methyltransferases"/>
    <property type="match status" value="1"/>
</dbReference>
<dbReference type="InterPro" id="IPR007848">
    <property type="entry name" value="Small_mtfrase_dom"/>
</dbReference>
<feature type="domain" description="Methyltransferase small" evidence="5">
    <location>
        <begin position="201"/>
        <end position="371"/>
    </location>
</feature>
<dbReference type="PANTHER" id="PTHR47816:SF5">
    <property type="entry name" value="RIBOSOMAL RNA LARGE SUBUNIT METHYLTRANSFERASE G"/>
    <property type="match status" value="1"/>
</dbReference>
<evidence type="ECO:0000313" key="8">
    <source>
        <dbReference type="Proteomes" id="UP000733379"/>
    </source>
</evidence>
<gene>
    <name evidence="7" type="ORF">KO481_39195</name>
</gene>
<keyword evidence="8" id="KW-1185">Reference proteome</keyword>
<dbReference type="CDD" id="cd02440">
    <property type="entry name" value="AdoMet_MTases"/>
    <property type="match status" value="1"/>
</dbReference>
<protein>
    <submittedName>
        <fullName evidence="7">Methyltransferase</fullName>
    </submittedName>
</protein>
<dbReference type="InterPro" id="IPR029063">
    <property type="entry name" value="SAM-dependent_MTases_sf"/>
</dbReference>
<dbReference type="Pfam" id="PF26049">
    <property type="entry name" value="RLMG_N"/>
    <property type="match status" value="1"/>
</dbReference>
<dbReference type="Proteomes" id="UP000733379">
    <property type="component" value="Unassembled WGS sequence"/>
</dbReference>
<keyword evidence="2" id="KW-0698">rRNA processing</keyword>
<keyword evidence="3 7" id="KW-0489">Methyltransferase</keyword>
<feature type="domain" description="RlmG N-terminal" evidence="6">
    <location>
        <begin position="10"/>
        <end position="181"/>
    </location>
</feature>
<sequence>MHEVDDILGRLRRHPDVEAVNLYAVDAADRLILDVAADALAAAGDGRVAVVDDGYGALTLGAVAAHDLHGVRVHQDLLTGELALANNARTVGLADRYTPGALDRELFTGVRVVLLRLPRALSGLAEIADAIARYADPDVQVFAGARDKYLTPAMNDVLAESFSSVQASRGRQKSRILTAREPKSLGDPPFPIRKRLDELDLEVVAHGAAFSGPRLDIGTRFLIEHLRRMKPDAREAIDLGCGTGILAVALARARPHVSVVGTDQSAAAVASARATAAANGVADRVRILRDDAMSALADNSADLVLCNPPFHVGAAVHTGSAIKMFSETGRVLRPGGELWTVYNSHLNYRGVVERVVGTTDVVGRNRKFTVTRSVRGLRGPGTQ</sequence>
<evidence type="ECO:0000313" key="7">
    <source>
        <dbReference type="EMBL" id="MBU3067536.1"/>
    </source>
</evidence>
<dbReference type="InterPro" id="IPR002052">
    <property type="entry name" value="DNA_methylase_N6_adenine_CS"/>
</dbReference>
<proteinExistence type="predicted"/>
<evidence type="ECO:0000256" key="2">
    <source>
        <dbReference type="ARBA" id="ARBA00022552"/>
    </source>
</evidence>
<name>A0ABS6BB70_9NOCA</name>
<dbReference type="PROSITE" id="PS00092">
    <property type="entry name" value="N6_MTASE"/>
    <property type="match status" value="1"/>
</dbReference>
<accession>A0ABS6BB70</accession>
<evidence type="ECO:0000256" key="1">
    <source>
        <dbReference type="ARBA" id="ARBA00022490"/>
    </source>
</evidence>
<dbReference type="Pfam" id="PF05175">
    <property type="entry name" value="MTS"/>
    <property type="match status" value="1"/>
</dbReference>
<evidence type="ECO:0000259" key="5">
    <source>
        <dbReference type="Pfam" id="PF05175"/>
    </source>
</evidence>
<evidence type="ECO:0000256" key="4">
    <source>
        <dbReference type="ARBA" id="ARBA00022679"/>
    </source>
</evidence>
<dbReference type="RefSeq" id="WP_215923610.1">
    <property type="nucleotide sequence ID" value="NZ_JAHKNI010000022.1"/>
</dbReference>
<dbReference type="InterPro" id="IPR058679">
    <property type="entry name" value="RlmG_N"/>
</dbReference>
<dbReference type="EMBL" id="JAHKNI010000022">
    <property type="protein sequence ID" value="MBU3067536.1"/>
    <property type="molecule type" value="Genomic_DNA"/>
</dbReference>
<comment type="caution">
    <text evidence="7">The sequence shown here is derived from an EMBL/GenBank/DDBJ whole genome shotgun (WGS) entry which is preliminary data.</text>
</comment>
<dbReference type="GO" id="GO:0008168">
    <property type="term" value="F:methyltransferase activity"/>
    <property type="evidence" value="ECO:0007669"/>
    <property type="project" value="UniProtKB-KW"/>
</dbReference>
<dbReference type="InterPro" id="IPR046977">
    <property type="entry name" value="RsmC/RlmG"/>
</dbReference>
<dbReference type="Gene3D" id="3.40.50.150">
    <property type="entry name" value="Vaccinia Virus protein VP39"/>
    <property type="match status" value="2"/>
</dbReference>
<evidence type="ECO:0000256" key="3">
    <source>
        <dbReference type="ARBA" id="ARBA00022603"/>
    </source>
</evidence>
<dbReference type="GO" id="GO:0032259">
    <property type="term" value="P:methylation"/>
    <property type="evidence" value="ECO:0007669"/>
    <property type="project" value="UniProtKB-KW"/>
</dbReference>